<keyword evidence="7 8" id="KW-0472">Membrane</keyword>
<feature type="domain" description="ABC transporter" evidence="9">
    <location>
        <begin position="9"/>
        <end position="234"/>
    </location>
</feature>
<evidence type="ECO:0000313" key="13">
    <source>
        <dbReference type="Proteomes" id="UP000245217"/>
    </source>
</evidence>
<dbReference type="InterPro" id="IPR015854">
    <property type="entry name" value="ABC_transpr_LolD-like"/>
</dbReference>
<comment type="similarity">
    <text evidence="8">Belongs to the ABC transporter superfamily. Lipoprotein translocase (TC 3.A.1.125) family.</text>
</comment>
<evidence type="ECO:0000256" key="6">
    <source>
        <dbReference type="ARBA" id="ARBA00022967"/>
    </source>
</evidence>
<gene>
    <name evidence="8 10" type="primary">lolD</name>
    <name evidence="10" type="ORF">DC077_08025</name>
    <name evidence="11" type="ORF">DC078_07650</name>
</gene>
<name>A0A2U2APV4_9GAMM</name>
<reference evidence="10" key="1">
    <citation type="journal article" date="2018" name="Genome Announc.">
        <title>Ignatzschineria cameli sp. nov., isolated from necrotic foot tissue of dromedaries (Camelus dromedarius) and associated maggots (Wohlfahrtia species) in Dubai.</title>
        <authorList>
            <person name="Tsang C.C."/>
            <person name="Tang J.Y."/>
            <person name="Fong J.Y."/>
            <person name="Kinne J."/>
            <person name="Lee H.H."/>
            <person name="Joseph M."/>
            <person name="Jose S."/>
            <person name="Schuster R.K."/>
            <person name="Tang Y."/>
            <person name="Sivakumar S."/>
            <person name="Chen J.H."/>
            <person name="Teng J.L."/>
            <person name="Lau S.K."/>
            <person name="Wernery U."/>
            <person name="Woo P.C."/>
        </authorList>
    </citation>
    <scope>NUCLEOTIDE SEQUENCE</scope>
    <source>
        <strain evidence="10">UAE-HKU57</strain>
        <strain evidence="11">UAE-HKU58</strain>
    </source>
</reference>
<dbReference type="FunFam" id="3.40.50.300:FF:000230">
    <property type="entry name" value="Lipoprotein-releasing system ATP-binding protein LolD"/>
    <property type="match status" value="1"/>
</dbReference>
<evidence type="ECO:0000256" key="2">
    <source>
        <dbReference type="ARBA" id="ARBA00022475"/>
    </source>
</evidence>
<keyword evidence="2 8" id="KW-1003">Cell membrane</keyword>
<dbReference type="InterPro" id="IPR003439">
    <property type="entry name" value="ABC_transporter-like_ATP-bd"/>
</dbReference>
<dbReference type="AlphaFoldDB" id="A0A2U2APV4"/>
<dbReference type="EC" id="7.6.2.-" evidence="8"/>
<keyword evidence="13" id="KW-1185">Reference proteome</keyword>
<organism evidence="10 12">
    <name type="scientific">Ignatzschineria cameli</name>
    <dbReference type="NCBI Taxonomy" id="2182793"/>
    <lineage>
        <taxon>Bacteria</taxon>
        <taxon>Pseudomonadati</taxon>
        <taxon>Pseudomonadota</taxon>
        <taxon>Gammaproteobacteria</taxon>
        <taxon>Cardiobacteriales</taxon>
        <taxon>Ignatzschineriaceae</taxon>
        <taxon>Ignatzschineria</taxon>
    </lineage>
</organism>
<evidence type="ECO:0000313" key="10">
    <source>
        <dbReference type="EMBL" id="PWD85540.1"/>
    </source>
</evidence>
<dbReference type="Pfam" id="PF00005">
    <property type="entry name" value="ABC_tran"/>
    <property type="match status" value="1"/>
</dbReference>
<accession>A0A2U2APV4</accession>
<dbReference type="CDD" id="cd03255">
    <property type="entry name" value="ABC_MJ0796_LolCDE_FtsE"/>
    <property type="match status" value="1"/>
</dbReference>
<evidence type="ECO:0000256" key="8">
    <source>
        <dbReference type="RuleBase" id="RU367068"/>
    </source>
</evidence>
<comment type="function">
    <text evidence="8">Part of the ABC transporter complex LolCDE involved in the translocation of mature outer membrane-directed lipoproteins, from the inner membrane to the periplasmic chaperone, LolA. Responsible for the formation of the LolA-lipoprotein complex in an ATP-dependent manner.</text>
</comment>
<keyword evidence="3 8" id="KW-0997">Cell inner membrane</keyword>
<dbReference type="GO" id="GO:0044874">
    <property type="term" value="P:lipoprotein localization to outer membrane"/>
    <property type="evidence" value="ECO:0007669"/>
    <property type="project" value="TreeGrafter"/>
</dbReference>
<dbReference type="InterPro" id="IPR017871">
    <property type="entry name" value="ABC_transporter-like_CS"/>
</dbReference>
<keyword evidence="5 8" id="KW-0067">ATP-binding</keyword>
<dbReference type="GO" id="GO:0016887">
    <property type="term" value="F:ATP hydrolysis activity"/>
    <property type="evidence" value="ECO:0007669"/>
    <property type="project" value="InterPro"/>
</dbReference>
<dbReference type="InterPro" id="IPR003593">
    <property type="entry name" value="AAA+_ATPase"/>
</dbReference>
<dbReference type="PANTHER" id="PTHR24220">
    <property type="entry name" value="IMPORT ATP-BINDING PROTEIN"/>
    <property type="match status" value="1"/>
</dbReference>
<dbReference type="NCBIfam" id="TIGR02211">
    <property type="entry name" value="LolD_lipo_ex"/>
    <property type="match status" value="1"/>
</dbReference>
<evidence type="ECO:0000256" key="1">
    <source>
        <dbReference type="ARBA" id="ARBA00022448"/>
    </source>
</evidence>
<dbReference type="GO" id="GO:0005886">
    <property type="term" value="C:plasma membrane"/>
    <property type="evidence" value="ECO:0007669"/>
    <property type="project" value="UniProtKB-SubCell"/>
</dbReference>
<dbReference type="OrthoDB" id="9801477at2"/>
<reference evidence="12 13" key="2">
    <citation type="submission" date="2018-05" db="EMBL/GenBank/DDBJ databases">
        <title>Ignatzschineria dubaiensis sp. nov., isolated from necrotic foot tissues of dromedaries (Camelus dromedarius) and associated maggots in Dubai, United Arab Emirates.</title>
        <authorList>
            <person name="Tsang C.C."/>
            <person name="Tang J.Y.M."/>
            <person name="Fong J.Y.H."/>
            <person name="Kinne J."/>
            <person name="Lee H.H."/>
            <person name="Joseph M."/>
            <person name="Jose S."/>
            <person name="Schuster R.K."/>
            <person name="Tang Y."/>
            <person name="Sivakumar S."/>
            <person name="Chen J.H.K."/>
            <person name="Teng J.L.L."/>
            <person name="Lau S.K.P."/>
            <person name="Wernery U."/>
            <person name="Woo P.C.Y."/>
        </authorList>
    </citation>
    <scope>NUCLEOTIDE SEQUENCE [LARGE SCALE GENOMIC DNA]</scope>
    <source>
        <strain evidence="12">UAE-HKU57</strain>
        <strain evidence="13">UAE-HKU58</strain>
    </source>
</reference>
<evidence type="ECO:0000256" key="4">
    <source>
        <dbReference type="ARBA" id="ARBA00022741"/>
    </source>
</evidence>
<dbReference type="EMBL" id="QEWW01000005">
    <property type="protein sequence ID" value="PWD85540.1"/>
    <property type="molecule type" value="Genomic_DNA"/>
</dbReference>
<dbReference type="GO" id="GO:0005524">
    <property type="term" value="F:ATP binding"/>
    <property type="evidence" value="ECO:0007669"/>
    <property type="project" value="UniProtKB-UniRule"/>
</dbReference>
<evidence type="ECO:0000256" key="7">
    <source>
        <dbReference type="ARBA" id="ARBA00023136"/>
    </source>
</evidence>
<evidence type="ECO:0000313" key="11">
    <source>
        <dbReference type="EMBL" id="PWD91383.1"/>
    </source>
</evidence>
<comment type="subunit">
    <text evidence="8">The complex is composed of two ATP-binding proteins (LolD) and two transmembrane proteins (LolC and LolE).</text>
</comment>
<dbReference type="SUPFAM" id="SSF52540">
    <property type="entry name" value="P-loop containing nucleoside triphosphate hydrolases"/>
    <property type="match status" value="1"/>
</dbReference>
<dbReference type="InterPro" id="IPR011924">
    <property type="entry name" value="LolD_lipo_ATP-bd"/>
</dbReference>
<dbReference type="EMBL" id="QEWV01000006">
    <property type="protein sequence ID" value="PWD91383.1"/>
    <property type="molecule type" value="Genomic_DNA"/>
</dbReference>
<dbReference type="InterPro" id="IPR027417">
    <property type="entry name" value="P-loop_NTPase"/>
</dbReference>
<sequence>MSKDGSIVLDVRDISKKFIDQKSEIVIFQNLTFQIHKGDRIAIVGASGAGKSTLMHIISGLDQPTSGDIYLNGEHFNRLSEAKRGYLRNRYLGFIYQFHHLLPEFTALDNVALPLVIGGESIAKSRHEAEQLLNRVGLAHRLTHHPGKLSGGERQRVAIARALVTQPSAVLADEPTGNLDEENAHAIFDLMCEINDEIGTALIVVTHDHSLARKMDQCWRLFEMQLHPVDRTAL</sequence>
<keyword evidence="6 8" id="KW-1278">Translocase</keyword>
<dbReference type="GO" id="GO:0022857">
    <property type="term" value="F:transmembrane transporter activity"/>
    <property type="evidence" value="ECO:0007669"/>
    <property type="project" value="TreeGrafter"/>
</dbReference>
<keyword evidence="10" id="KW-0449">Lipoprotein</keyword>
<comment type="subcellular location">
    <subcellularLocation>
        <location evidence="8">Cell inner membrane</location>
        <topology evidence="8">Peripheral membrane protein</topology>
    </subcellularLocation>
</comment>
<dbReference type="InterPro" id="IPR017911">
    <property type="entry name" value="MacB-like_ATP-bd"/>
</dbReference>
<dbReference type="GO" id="GO:0089705">
    <property type="term" value="P:protein localization to outer membrane"/>
    <property type="evidence" value="ECO:0007669"/>
    <property type="project" value="TreeGrafter"/>
</dbReference>
<dbReference type="RefSeq" id="WP_109201978.1">
    <property type="nucleotide sequence ID" value="NZ_QEWS01000006.1"/>
</dbReference>
<dbReference type="PANTHER" id="PTHR24220:SF689">
    <property type="entry name" value="LIPOPROTEIN-RELEASING SYSTEM ATP-BINDING PROTEIN LOLD"/>
    <property type="match status" value="1"/>
</dbReference>
<dbReference type="PROSITE" id="PS50893">
    <property type="entry name" value="ABC_TRANSPORTER_2"/>
    <property type="match status" value="1"/>
</dbReference>
<dbReference type="Proteomes" id="UP000245059">
    <property type="component" value="Unassembled WGS sequence"/>
</dbReference>
<dbReference type="SMART" id="SM00382">
    <property type="entry name" value="AAA"/>
    <property type="match status" value="1"/>
</dbReference>
<evidence type="ECO:0000313" key="12">
    <source>
        <dbReference type="Proteomes" id="UP000245059"/>
    </source>
</evidence>
<evidence type="ECO:0000259" key="9">
    <source>
        <dbReference type="PROSITE" id="PS50893"/>
    </source>
</evidence>
<dbReference type="Proteomes" id="UP000245217">
    <property type="component" value="Unassembled WGS sequence"/>
</dbReference>
<keyword evidence="4 8" id="KW-0547">Nucleotide-binding</keyword>
<dbReference type="Gene3D" id="3.40.50.300">
    <property type="entry name" value="P-loop containing nucleotide triphosphate hydrolases"/>
    <property type="match status" value="1"/>
</dbReference>
<evidence type="ECO:0000256" key="3">
    <source>
        <dbReference type="ARBA" id="ARBA00022519"/>
    </source>
</evidence>
<comment type="caution">
    <text evidence="10">The sequence shown here is derived from an EMBL/GenBank/DDBJ whole genome shotgun (WGS) entry which is preliminary data.</text>
</comment>
<dbReference type="PROSITE" id="PS00211">
    <property type="entry name" value="ABC_TRANSPORTER_1"/>
    <property type="match status" value="1"/>
</dbReference>
<evidence type="ECO:0000256" key="5">
    <source>
        <dbReference type="ARBA" id="ARBA00022840"/>
    </source>
</evidence>
<keyword evidence="1 8" id="KW-0813">Transport</keyword>
<protein>
    <recommendedName>
        <fullName evidence="8">Lipoprotein-releasing system ATP-binding protein LolD</fullName>
        <ecNumber evidence="8">7.6.2.-</ecNumber>
    </recommendedName>
</protein>
<proteinExistence type="inferred from homology"/>